<evidence type="ECO:0000313" key="2">
    <source>
        <dbReference type="EMBL" id="MFD2257752.1"/>
    </source>
</evidence>
<comment type="caution">
    <text evidence="2">The sequence shown here is derived from an EMBL/GenBank/DDBJ whole genome shotgun (WGS) entry which is preliminary data.</text>
</comment>
<evidence type="ECO:0000256" key="1">
    <source>
        <dbReference type="SAM" id="Phobius"/>
    </source>
</evidence>
<feature type="transmembrane region" description="Helical" evidence="1">
    <location>
        <begin position="110"/>
        <end position="131"/>
    </location>
</feature>
<dbReference type="Proteomes" id="UP001597375">
    <property type="component" value="Unassembled WGS sequence"/>
</dbReference>
<proteinExistence type="predicted"/>
<feature type="transmembrane region" description="Helical" evidence="1">
    <location>
        <begin position="42"/>
        <end position="65"/>
    </location>
</feature>
<feature type="transmembrane region" description="Helical" evidence="1">
    <location>
        <begin position="77"/>
        <end position="98"/>
    </location>
</feature>
<organism evidence="2 3">
    <name type="scientific">Luteolibacter algae</name>
    <dbReference type="NCBI Taxonomy" id="454151"/>
    <lineage>
        <taxon>Bacteria</taxon>
        <taxon>Pseudomonadati</taxon>
        <taxon>Verrucomicrobiota</taxon>
        <taxon>Verrucomicrobiia</taxon>
        <taxon>Verrucomicrobiales</taxon>
        <taxon>Verrucomicrobiaceae</taxon>
        <taxon>Luteolibacter</taxon>
    </lineage>
</organism>
<keyword evidence="1" id="KW-0812">Transmembrane</keyword>
<accession>A0ABW5D9J5</accession>
<dbReference type="EMBL" id="JBHUIT010000031">
    <property type="protein sequence ID" value="MFD2257752.1"/>
    <property type="molecule type" value="Genomic_DNA"/>
</dbReference>
<keyword evidence="1" id="KW-0472">Membrane</keyword>
<dbReference type="RefSeq" id="WP_386821104.1">
    <property type="nucleotide sequence ID" value="NZ_JBHUIT010000031.1"/>
</dbReference>
<protein>
    <recommendedName>
        <fullName evidence="4">DUF4149 domain-containing protein</fullName>
    </recommendedName>
</protein>
<reference evidence="3" key="1">
    <citation type="journal article" date="2019" name="Int. J. Syst. Evol. Microbiol.">
        <title>The Global Catalogue of Microorganisms (GCM) 10K type strain sequencing project: providing services to taxonomists for standard genome sequencing and annotation.</title>
        <authorList>
            <consortium name="The Broad Institute Genomics Platform"/>
            <consortium name="The Broad Institute Genome Sequencing Center for Infectious Disease"/>
            <person name="Wu L."/>
            <person name="Ma J."/>
        </authorList>
    </citation>
    <scope>NUCLEOTIDE SEQUENCE [LARGE SCALE GENOMIC DNA]</scope>
    <source>
        <strain evidence="3">CGMCC 4.7106</strain>
    </source>
</reference>
<keyword evidence="1" id="KW-1133">Transmembrane helix</keyword>
<keyword evidence="3" id="KW-1185">Reference proteome</keyword>
<sequence>MKWFSAILGISMLVPGLAKFANPFRTWFDIQVTESQLPYPLISKWLGQSGEIITGIILFSLVFSGMKLQRSSLASKAFLFSNLSAMIILLVTIFVHLHPNVPGDALPMGIKAPLFAVALIAMAIVNLYSYWSGKSIPVGHGS</sequence>
<evidence type="ECO:0008006" key="4">
    <source>
        <dbReference type="Google" id="ProtNLM"/>
    </source>
</evidence>
<gene>
    <name evidence="2" type="ORF">ACFSSA_13810</name>
</gene>
<evidence type="ECO:0000313" key="3">
    <source>
        <dbReference type="Proteomes" id="UP001597375"/>
    </source>
</evidence>
<name>A0ABW5D9J5_9BACT</name>